<organism evidence="2 3">
    <name type="scientific">Talaromyces atroroseus</name>
    <dbReference type="NCBI Taxonomy" id="1441469"/>
    <lineage>
        <taxon>Eukaryota</taxon>
        <taxon>Fungi</taxon>
        <taxon>Dikarya</taxon>
        <taxon>Ascomycota</taxon>
        <taxon>Pezizomycotina</taxon>
        <taxon>Eurotiomycetes</taxon>
        <taxon>Eurotiomycetidae</taxon>
        <taxon>Eurotiales</taxon>
        <taxon>Trichocomaceae</taxon>
        <taxon>Talaromyces</taxon>
        <taxon>Talaromyces sect. Trachyspermi</taxon>
    </lineage>
</organism>
<dbReference type="EMBL" id="LFMY01000012">
    <property type="protein sequence ID" value="OKL57364.1"/>
    <property type="molecule type" value="Genomic_DNA"/>
</dbReference>
<dbReference type="Gene3D" id="2.40.128.320">
    <property type="entry name" value="Protein HRI1, N-terminal domain"/>
    <property type="match status" value="1"/>
</dbReference>
<evidence type="ECO:0000313" key="3">
    <source>
        <dbReference type="Proteomes" id="UP000214365"/>
    </source>
</evidence>
<gene>
    <name evidence="2" type="ORF">UA08_07432</name>
</gene>
<dbReference type="Pfam" id="PF16815">
    <property type="entry name" value="HRI1"/>
    <property type="match status" value="1"/>
</dbReference>
<evidence type="ECO:0000313" key="2">
    <source>
        <dbReference type="EMBL" id="OKL57364.1"/>
    </source>
</evidence>
<dbReference type="Proteomes" id="UP000214365">
    <property type="component" value="Unassembled WGS sequence"/>
</dbReference>
<comment type="caution">
    <text evidence="2">The sequence shown here is derived from an EMBL/GenBank/DDBJ whole genome shotgun (WGS) entry which is preliminary data.</text>
</comment>
<evidence type="ECO:0000256" key="1">
    <source>
        <dbReference type="SAM" id="MobiDB-lite"/>
    </source>
</evidence>
<feature type="compositionally biased region" description="Polar residues" evidence="1">
    <location>
        <begin position="96"/>
        <end position="105"/>
    </location>
</feature>
<name>A0A225AGW2_TALAT</name>
<evidence type="ECO:0008006" key="4">
    <source>
        <dbReference type="Google" id="ProtNLM"/>
    </source>
</evidence>
<dbReference type="RefSeq" id="XP_020117485.1">
    <property type="nucleotide sequence ID" value="XM_020262325.1"/>
</dbReference>
<dbReference type="OrthoDB" id="4045395at2759"/>
<dbReference type="STRING" id="1441469.A0A225AGW2"/>
<dbReference type="GeneID" id="31007188"/>
<dbReference type="InterPro" id="IPR031818">
    <property type="entry name" value="Hri1"/>
</dbReference>
<accession>A0A225AGW2</accession>
<sequence length="432" mass="48570">MENLRDPESHVAFMKLCANHVHFAKRWPLHRGMVRMVQLTAQRMEDPLPHDVAHFRDFEERYWRPDHRASIAPKAKRLPSRPSTNDRATPRKHPVTVTQPGSPAESTLSQLVRGNQHLWSIAAAPTASASTTTTVKAVHAGEGEAKMQAYQQYQNPIKTQTLFAGKHAYSLSQRVSIRWPPEDPYENTDTTVISVNNFFVDLRVEKATRKLDWAIAGVRLVDPNDSRRVTFLHTINSRNTFQHIDTGLFSALPNGDELEVGTSIRPGDPAGSFPRQYEEVWRPRKIVHVPGSNIAWILEGAGSHISLTQNADGIGTEESKEVETFLARIGGVYIAIRQPTRIVGTLQMNGEYSFQKFGDVEGVSIRHEEFAGKRGWVEKFVTGPEGKELPTMQKNKSDFIPALEGKGNWRKPSQKVTIRGEDYVVRGFADIP</sequence>
<reference evidence="2 3" key="1">
    <citation type="submission" date="2015-06" db="EMBL/GenBank/DDBJ databases">
        <title>Talaromyces atroroseus IBT 11181 draft genome.</title>
        <authorList>
            <person name="Rasmussen K.B."/>
            <person name="Rasmussen S."/>
            <person name="Petersen B."/>
            <person name="Sicheritz-Ponten T."/>
            <person name="Mortensen U.H."/>
            <person name="Thrane U."/>
        </authorList>
    </citation>
    <scope>NUCLEOTIDE SEQUENCE [LARGE SCALE GENOMIC DNA]</scope>
    <source>
        <strain evidence="2 3">IBT 11181</strain>
    </source>
</reference>
<dbReference type="AlphaFoldDB" id="A0A225AGW2"/>
<feature type="region of interest" description="Disordered" evidence="1">
    <location>
        <begin position="73"/>
        <end position="105"/>
    </location>
</feature>
<dbReference type="InterPro" id="IPR043047">
    <property type="entry name" value="Hri1_N_sf"/>
</dbReference>
<proteinExistence type="predicted"/>
<protein>
    <recommendedName>
        <fullName evidence="4">Protein HRI1</fullName>
    </recommendedName>
</protein>
<keyword evidence="3" id="KW-1185">Reference proteome</keyword>